<dbReference type="InterPro" id="IPR036259">
    <property type="entry name" value="MFS_trans_sf"/>
</dbReference>
<dbReference type="RefSeq" id="WP_214156611.1">
    <property type="nucleotide sequence ID" value="NZ_JAHBAY010000005.1"/>
</dbReference>
<feature type="transmembrane region" description="Helical" evidence="6">
    <location>
        <begin position="48"/>
        <end position="67"/>
    </location>
</feature>
<comment type="caution">
    <text evidence="7">The sequence shown here is derived from an EMBL/GenBank/DDBJ whole genome shotgun (WGS) entry which is preliminary data.</text>
</comment>
<feature type="transmembrane region" description="Helical" evidence="6">
    <location>
        <begin position="73"/>
        <end position="91"/>
    </location>
</feature>
<evidence type="ECO:0000256" key="3">
    <source>
        <dbReference type="ARBA" id="ARBA00022692"/>
    </source>
</evidence>
<dbReference type="PANTHER" id="PTHR23513">
    <property type="entry name" value="INTEGRAL MEMBRANE EFFLUX PROTEIN-RELATED"/>
    <property type="match status" value="1"/>
</dbReference>
<evidence type="ECO:0008006" key="9">
    <source>
        <dbReference type="Google" id="ProtNLM"/>
    </source>
</evidence>
<dbReference type="SUPFAM" id="SSF103473">
    <property type="entry name" value="MFS general substrate transporter"/>
    <property type="match status" value="1"/>
</dbReference>
<sequence length="103" mass="10739">MGTTAAAVLVWGGCYLITGFGEGMFNVMSYTVRQAMTPDDMLGRMSAALRLLLYAGIPTGSLAGGLLVDWFGASWAVAAGAAVMVISIPPLRAAMKLRELPTV</sequence>
<gene>
    <name evidence="7" type="ORF">KIH74_15065</name>
</gene>
<evidence type="ECO:0000256" key="4">
    <source>
        <dbReference type="ARBA" id="ARBA00022989"/>
    </source>
</evidence>
<keyword evidence="2" id="KW-1003">Cell membrane</keyword>
<keyword evidence="4 6" id="KW-1133">Transmembrane helix</keyword>
<keyword evidence="5 6" id="KW-0472">Membrane</keyword>
<evidence type="ECO:0000313" key="8">
    <source>
        <dbReference type="Proteomes" id="UP001197247"/>
    </source>
</evidence>
<evidence type="ECO:0000256" key="2">
    <source>
        <dbReference type="ARBA" id="ARBA00022475"/>
    </source>
</evidence>
<dbReference type="PANTHER" id="PTHR23513:SF6">
    <property type="entry name" value="MAJOR FACILITATOR SUPERFAMILY ASSOCIATED DOMAIN-CONTAINING PROTEIN"/>
    <property type="match status" value="1"/>
</dbReference>
<keyword evidence="8" id="KW-1185">Reference proteome</keyword>
<evidence type="ECO:0000256" key="1">
    <source>
        <dbReference type="ARBA" id="ARBA00004651"/>
    </source>
</evidence>
<protein>
    <recommendedName>
        <fullName evidence="9">Transmembrane secretion effector</fullName>
    </recommendedName>
</protein>
<reference evidence="7 8" key="1">
    <citation type="submission" date="2021-05" db="EMBL/GenBank/DDBJ databases">
        <title>Kineosporia and Streptomyces sp. nov. two new marine actinobacteria isolated from Coral.</title>
        <authorList>
            <person name="Buangrab K."/>
            <person name="Sutthacheep M."/>
            <person name="Yeemin T."/>
            <person name="Harunari E."/>
            <person name="Igarashi Y."/>
            <person name="Kanchanasin P."/>
            <person name="Tanasupawat S."/>
            <person name="Phongsopitanun W."/>
        </authorList>
    </citation>
    <scope>NUCLEOTIDE SEQUENCE [LARGE SCALE GENOMIC DNA]</scope>
    <source>
        <strain evidence="7 8">J2-2</strain>
    </source>
</reference>
<proteinExistence type="predicted"/>
<comment type="subcellular location">
    <subcellularLocation>
        <location evidence="1">Cell membrane</location>
        <topology evidence="1">Multi-pass membrane protein</topology>
    </subcellularLocation>
</comment>
<evidence type="ECO:0000313" key="7">
    <source>
        <dbReference type="EMBL" id="MBT0770260.1"/>
    </source>
</evidence>
<feature type="transmembrane region" description="Helical" evidence="6">
    <location>
        <begin position="6"/>
        <end position="27"/>
    </location>
</feature>
<dbReference type="EMBL" id="JAHBAY010000005">
    <property type="protein sequence ID" value="MBT0770260.1"/>
    <property type="molecule type" value="Genomic_DNA"/>
</dbReference>
<accession>A0ABS5TGU2</accession>
<organism evidence="7 8">
    <name type="scientific">Kineosporia corallincola</name>
    <dbReference type="NCBI Taxonomy" id="2835133"/>
    <lineage>
        <taxon>Bacteria</taxon>
        <taxon>Bacillati</taxon>
        <taxon>Actinomycetota</taxon>
        <taxon>Actinomycetes</taxon>
        <taxon>Kineosporiales</taxon>
        <taxon>Kineosporiaceae</taxon>
        <taxon>Kineosporia</taxon>
    </lineage>
</organism>
<evidence type="ECO:0000256" key="6">
    <source>
        <dbReference type="SAM" id="Phobius"/>
    </source>
</evidence>
<keyword evidence="3 6" id="KW-0812">Transmembrane</keyword>
<dbReference type="Proteomes" id="UP001197247">
    <property type="component" value="Unassembled WGS sequence"/>
</dbReference>
<name>A0ABS5TGU2_9ACTN</name>
<dbReference type="Gene3D" id="1.20.1250.20">
    <property type="entry name" value="MFS general substrate transporter like domains"/>
    <property type="match status" value="1"/>
</dbReference>
<evidence type="ECO:0000256" key="5">
    <source>
        <dbReference type="ARBA" id="ARBA00023136"/>
    </source>
</evidence>